<evidence type="ECO:0000313" key="9">
    <source>
        <dbReference type="EMBL" id="MBX38707.1"/>
    </source>
</evidence>
<keyword evidence="7" id="KW-1133">Transmembrane helix</keyword>
<dbReference type="Pfam" id="PF11891">
    <property type="entry name" value="RETICULATA-like"/>
    <property type="match status" value="1"/>
</dbReference>
<dbReference type="PANTHER" id="PTHR31038:SF10">
    <property type="entry name" value="OS04G0524400 PROTEIN"/>
    <property type="match status" value="1"/>
</dbReference>
<name>A0A2P2N8A6_RHIMU</name>
<dbReference type="PANTHER" id="PTHR31038">
    <property type="entry name" value="EXPRESSED PROTEIN-RELATED"/>
    <property type="match status" value="1"/>
</dbReference>
<accession>A0A2P2N8A6</accession>
<sequence length="90" mass="9942">MTAKRSIRKSEDDVPVPPLVKTAALWGVFLGFSSNTRYQIINGLERLVEASPLAKQVPLIAMAFAVGVRFANSIYGGMQFVEWARWSGVQ</sequence>
<keyword evidence="5" id="KW-0812">Transmembrane</keyword>
<evidence type="ECO:0000256" key="8">
    <source>
        <dbReference type="ARBA" id="ARBA00023136"/>
    </source>
</evidence>
<evidence type="ECO:0000256" key="6">
    <source>
        <dbReference type="ARBA" id="ARBA00022946"/>
    </source>
</evidence>
<organism evidence="9">
    <name type="scientific">Rhizophora mucronata</name>
    <name type="common">Asiatic mangrove</name>
    <dbReference type="NCBI Taxonomy" id="61149"/>
    <lineage>
        <taxon>Eukaryota</taxon>
        <taxon>Viridiplantae</taxon>
        <taxon>Streptophyta</taxon>
        <taxon>Embryophyta</taxon>
        <taxon>Tracheophyta</taxon>
        <taxon>Spermatophyta</taxon>
        <taxon>Magnoliopsida</taxon>
        <taxon>eudicotyledons</taxon>
        <taxon>Gunneridae</taxon>
        <taxon>Pentapetalae</taxon>
        <taxon>rosids</taxon>
        <taxon>fabids</taxon>
        <taxon>Malpighiales</taxon>
        <taxon>Rhizophoraceae</taxon>
        <taxon>Rhizophora</taxon>
    </lineage>
</organism>
<evidence type="ECO:0000256" key="7">
    <source>
        <dbReference type="ARBA" id="ARBA00022989"/>
    </source>
</evidence>
<protein>
    <submittedName>
        <fullName evidence="9">Uncharacterized protein</fullName>
    </submittedName>
</protein>
<dbReference type="GO" id="GO:0099402">
    <property type="term" value="P:plant organ development"/>
    <property type="evidence" value="ECO:0007669"/>
    <property type="project" value="TreeGrafter"/>
</dbReference>
<evidence type="ECO:0000256" key="4">
    <source>
        <dbReference type="ARBA" id="ARBA00022640"/>
    </source>
</evidence>
<keyword evidence="4" id="KW-0934">Plastid</keyword>
<keyword evidence="6" id="KW-0809">Transit peptide</keyword>
<dbReference type="InterPro" id="IPR021825">
    <property type="entry name" value="RETICULATA-related"/>
</dbReference>
<comment type="subcellular location">
    <subcellularLocation>
        <location evidence="1">Plastid</location>
        <location evidence="1">Chloroplast membrane</location>
        <topology evidence="1">Multi-pass membrane protein</topology>
    </subcellularLocation>
</comment>
<keyword evidence="8" id="KW-0472">Membrane</keyword>
<comment type="similarity">
    <text evidence="2">Belongs to the RETICULATA family.</text>
</comment>
<evidence type="ECO:0000256" key="3">
    <source>
        <dbReference type="ARBA" id="ARBA00022528"/>
    </source>
</evidence>
<evidence type="ECO:0000256" key="5">
    <source>
        <dbReference type="ARBA" id="ARBA00022692"/>
    </source>
</evidence>
<dbReference type="AlphaFoldDB" id="A0A2P2N8A6"/>
<dbReference type="EMBL" id="GGEC01058223">
    <property type="protein sequence ID" value="MBX38707.1"/>
    <property type="molecule type" value="Transcribed_RNA"/>
</dbReference>
<dbReference type="GO" id="GO:0009706">
    <property type="term" value="C:chloroplast inner membrane"/>
    <property type="evidence" value="ECO:0007669"/>
    <property type="project" value="TreeGrafter"/>
</dbReference>
<proteinExistence type="inferred from homology"/>
<evidence type="ECO:0000256" key="2">
    <source>
        <dbReference type="ARBA" id="ARBA00010793"/>
    </source>
</evidence>
<evidence type="ECO:0000256" key="1">
    <source>
        <dbReference type="ARBA" id="ARBA00004508"/>
    </source>
</evidence>
<keyword evidence="3" id="KW-0150">Chloroplast</keyword>
<reference evidence="9" key="1">
    <citation type="submission" date="2018-02" db="EMBL/GenBank/DDBJ databases">
        <title>Rhizophora mucronata_Transcriptome.</title>
        <authorList>
            <person name="Meera S.P."/>
            <person name="Sreeshan A."/>
            <person name="Augustine A."/>
        </authorList>
    </citation>
    <scope>NUCLEOTIDE SEQUENCE</scope>
    <source>
        <tissue evidence="9">Leaf</tissue>
    </source>
</reference>